<proteinExistence type="inferred from homology"/>
<protein>
    <submittedName>
        <fullName evidence="8">Lipopolysaccharide biosynthesis protein</fullName>
    </submittedName>
</protein>
<keyword evidence="5 7" id="KW-1133">Transmembrane helix</keyword>
<comment type="subcellular location">
    <subcellularLocation>
        <location evidence="1">Cell membrane</location>
        <topology evidence="1">Multi-pass membrane protein</topology>
    </subcellularLocation>
</comment>
<feature type="transmembrane region" description="Helical" evidence="7">
    <location>
        <begin position="383"/>
        <end position="405"/>
    </location>
</feature>
<evidence type="ECO:0000313" key="9">
    <source>
        <dbReference type="Proteomes" id="UP000677918"/>
    </source>
</evidence>
<evidence type="ECO:0000256" key="1">
    <source>
        <dbReference type="ARBA" id="ARBA00004651"/>
    </source>
</evidence>
<feature type="transmembrane region" description="Helical" evidence="7">
    <location>
        <begin position="443"/>
        <end position="465"/>
    </location>
</feature>
<reference evidence="8" key="1">
    <citation type="submission" date="2021-04" db="EMBL/GenBank/DDBJ databases">
        <title>Draft genome sequence of Xylanibacillus composti strain K13.</title>
        <authorList>
            <person name="Uke A."/>
            <person name="Chhe C."/>
            <person name="Baramee S."/>
            <person name="Kosugi A."/>
        </authorList>
    </citation>
    <scope>NUCLEOTIDE SEQUENCE</scope>
    <source>
        <strain evidence="8">K13</strain>
    </source>
</reference>
<dbReference type="CDD" id="cd13127">
    <property type="entry name" value="MATE_tuaB_like"/>
    <property type="match status" value="1"/>
</dbReference>
<feature type="transmembrane region" description="Helical" evidence="7">
    <location>
        <begin position="47"/>
        <end position="65"/>
    </location>
</feature>
<feature type="transmembrane region" description="Helical" evidence="7">
    <location>
        <begin position="86"/>
        <end position="109"/>
    </location>
</feature>
<evidence type="ECO:0000256" key="7">
    <source>
        <dbReference type="SAM" id="Phobius"/>
    </source>
</evidence>
<feature type="transmembrane region" description="Helical" evidence="7">
    <location>
        <begin position="285"/>
        <end position="306"/>
    </location>
</feature>
<feature type="transmembrane region" description="Helical" evidence="7">
    <location>
        <begin position="357"/>
        <end position="377"/>
    </location>
</feature>
<evidence type="ECO:0000256" key="6">
    <source>
        <dbReference type="ARBA" id="ARBA00023136"/>
    </source>
</evidence>
<comment type="caution">
    <text evidence="8">The sequence shown here is derived from an EMBL/GenBank/DDBJ whole genome shotgun (WGS) entry which is preliminary data.</text>
</comment>
<feature type="transmembrane region" description="Helical" evidence="7">
    <location>
        <begin position="12"/>
        <end position="35"/>
    </location>
</feature>
<dbReference type="InterPro" id="IPR050833">
    <property type="entry name" value="Poly_Biosynth_Transport"/>
</dbReference>
<dbReference type="EMBL" id="BOVK01000032">
    <property type="protein sequence ID" value="GIQ69767.1"/>
    <property type="molecule type" value="Genomic_DNA"/>
</dbReference>
<keyword evidence="9" id="KW-1185">Reference proteome</keyword>
<name>A0A8J4H2H9_9BACL</name>
<accession>A0A8J4H2H9</accession>
<dbReference type="Pfam" id="PF13440">
    <property type="entry name" value="Polysacc_synt_3"/>
    <property type="match status" value="1"/>
</dbReference>
<evidence type="ECO:0000256" key="3">
    <source>
        <dbReference type="ARBA" id="ARBA00022475"/>
    </source>
</evidence>
<feature type="transmembrane region" description="Helical" evidence="7">
    <location>
        <begin position="312"/>
        <end position="336"/>
    </location>
</feature>
<evidence type="ECO:0000256" key="2">
    <source>
        <dbReference type="ARBA" id="ARBA00007430"/>
    </source>
</evidence>
<dbReference type="PANTHER" id="PTHR30250">
    <property type="entry name" value="PST FAMILY PREDICTED COLANIC ACID TRANSPORTER"/>
    <property type="match status" value="1"/>
</dbReference>
<feature type="transmembrane region" description="Helical" evidence="7">
    <location>
        <begin position="148"/>
        <end position="167"/>
    </location>
</feature>
<dbReference type="GO" id="GO:0005886">
    <property type="term" value="C:plasma membrane"/>
    <property type="evidence" value="ECO:0007669"/>
    <property type="project" value="UniProtKB-SubCell"/>
</dbReference>
<feature type="transmembrane region" description="Helical" evidence="7">
    <location>
        <begin position="115"/>
        <end position="136"/>
    </location>
</feature>
<evidence type="ECO:0000256" key="5">
    <source>
        <dbReference type="ARBA" id="ARBA00022989"/>
    </source>
</evidence>
<gene>
    <name evidence="8" type="ORF">XYCOK13_25910</name>
</gene>
<evidence type="ECO:0000256" key="4">
    <source>
        <dbReference type="ARBA" id="ARBA00022692"/>
    </source>
</evidence>
<evidence type="ECO:0000313" key="8">
    <source>
        <dbReference type="EMBL" id="GIQ69767.1"/>
    </source>
</evidence>
<sequence length="500" mass="55558">MRTKSNFDTGFSGVFWMGMMTILNYCAQLVITYFLARLLSPADYGEVVALTILIGLAELFWMFGVGPAIVQKADISKDDIITGNTLNILFGIFVFIVINILAIPLVKLFSISDIVMLRVFSFVFILNSLASLSQALSQKKCRFKRISVVRSISIIFYGGAAISLAFMQFGPWALVYANLLQALLVSVLFLILEPVPVKFKIHKESAGKLLHFGGGFTLARFFNYLATRGDSFVINKLMGKSELGLYTRAQQLLMYPVNLVGETLDQVLFPLLSQNNGDKKKLKQVFLNGTGTIAFITAPIAIAAFIRAEEMIVFFLGENWLDAVLPFRMLIIGLFFRTGYKLSESLVRAMGKVYQGALIQVIYALFVVAGAYLGHFYGLAGVASGVTVAFTVNYILLTGLCMYLVRISMADLLRTIVPSLIYSTIAIAAVMQADPLFITLNNPLLICVVTAVFVFLVYLLCFVMLKKWTMSAELRAFILALAQRFSLRRRKLKRVQEANA</sequence>
<organism evidence="8 9">
    <name type="scientific">Xylanibacillus composti</name>
    <dbReference type="NCBI Taxonomy" id="1572762"/>
    <lineage>
        <taxon>Bacteria</taxon>
        <taxon>Bacillati</taxon>
        <taxon>Bacillota</taxon>
        <taxon>Bacilli</taxon>
        <taxon>Bacillales</taxon>
        <taxon>Paenibacillaceae</taxon>
        <taxon>Xylanibacillus</taxon>
    </lineage>
</organism>
<feature type="transmembrane region" description="Helical" evidence="7">
    <location>
        <begin position="412"/>
        <end position="431"/>
    </location>
</feature>
<dbReference type="Proteomes" id="UP000677918">
    <property type="component" value="Unassembled WGS sequence"/>
</dbReference>
<keyword evidence="3" id="KW-1003">Cell membrane</keyword>
<dbReference type="RefSeq" id="WP_213412553.1">
    <property type="nucleotide sequence ID" value="NZ_BOVK01000032.1"/>
</dbReference>
<keyword evidence="4 7" id="KW-0812">Transmembrane</keyword>
<keyword evidence="6 7" id="KW-0472">Membrane</keyword>
<comment type="similarity">
    <text evidence="2">Belongs to the polysaccharide synthase family.</text>
</comment>
<feature type="transmembrane region" description="Helical" evidence="7">
    <location>
        <begin position="173"/>
        <end position="192"/>
    </location>
</feature>
<dbReference type="PANTHER" id="PTHR30250:SF10">
    <property type="entry name" value="LIPOPOLYSACCHARIDE BIOSYNTHESIS PROTEIN WZXC"/>
    <property type="match status" value="1"/>
</dbReference>
<dbReference type="AlphaFoldDB" id="A0A8J4H2H9"/>